<evidence type="ECO:0000313" key="3">
    <source>
        <dbReference type="Proteomes" id="UP001172083"/>
    </source>
</evidence>
<dbReference type="Proteomes" id="UP001172083">
    <property type="component" value="Unassembled WGS sequence"/>
</dbReference>
<dbReference type="RefSeq" id="WP_346757332.1">
    <property type="nucleotide sequence ID" value="NZ_JAUJEB010000001.1"/>
</dbReference>
<dbReference type="SUPFAM" id="SSF47781">
    <property type="entry name" value="RuvA domain 2-like"/>
    <property type="match status" value="1"/>
</dbReference>
<keyword evidence="3" id="KW-1185">Reference proteome</keyword>
<dbReference type="EMBL" id="JAUJEB010000001">
    <property type="protein sequence ID" value="MDN5212006.1"/>
    <property type="molecule type" value="Genomic_DNA"/>
</dbReference>
<name>A0ABT8L4P5_9BACT</name>
<evidence type="ECO:0000313" key="2">
    <source>
        <dbReference type="EMBL" id="MDN5212006.1"/>
    </source>
</evidence>
<proteinExistence type="predicted"/>
<accession>A0ABT8L4P5</accession>
<evidence type="ECO:0008006" key="4">
    <source>
        <dbReference type="Google" id="ProtNLM"/>
    </source>
</evidence>
<comment type="caution">
    <text evidence="2">The sequence shown here is derived from an EMBL/GenBank/DDBJ whole genome shotgun (WGS) entry which is preliminary data.</text>
</comment>
<feature type="chain" id="PRO_5047138669" description="Helix-hairpin-helix domain-containing protein" evidence="1">
    <location>
        <begin position="22"/>
        <end position="688"/>
    </location>
</feature>
<sequence length="688" mass="79388">MRDFRIVKLTLLYLISLNAHGQTSPIKSENKYVNQESHAFGLDEEQYSEESAQALINLSENPLDLNQVTREELLSLSLLTISQINNFFNYITIHGKLISIYELQAIPEFDLNTIRAIRPVVTIHPSDMDRIYQPLGKRILKADNHYLVLRLNKTLEKKSGFDKNSQSAFAGSPYHWLVKYRSSKSKDFSLGLTMEKDAGEKFSWQPKNHQYGPDFWSFHFTIRNQGRLKNLTMGDYKLQFGQGALFAAGFYPGKGFETITSIRRSDLGIMPYTSTSEHGFLRGIAATYQIGRFSATPFFSGKRIDANLTFDSLRMTHLISSIPESGLHRTATEINRLKSVKEHLAGINIGYLSKNKNLRIGQMASLNQYNLALVESNQLYKKFLPKNNRNMYLGHSFSYNWQNFYFFGESVFATNGGYALVLGALAHFTPQTLFSLLFRKYHTRFHAPYGDAFSENTANNNESGVYWGLKLLPLRNLNITAFMDIFRFPWLKFGVDRPSAGYEYLIAFAHGITRHTKISGLVRQEKKDTNFREGSDNLNRIVVKQRANYQLRFDHDISQQVGIKTNLQWSSFEKAGKRSNGFSISQDLNFNWRGFRISNRIMLFETEDFDNRHYRYERDLLYALSIPAFSGSGYRYYTMFQAKIISNLSFWIRLAKTIYFDRSEIGSGPDRISTDHKTEIKCQVKYAF</sequence>
<dbReference type="InterPro" id="IPR010994">
    <property type="entry name" value="RuvA_2-like"/>
</dbReference>
<organism evidence="2 3">
    <name type="scientific">Agaribacillus aureus</name>
    <dbReference type="NCBI Taxonomy" id="3051825"/>
    <lineage>
        <taxon>Bacteria</taxon>
        <taxon>Pseudomonadati</taxon>
        <taxon>Bacteroidota</taxon>
        <taxon>Cytophagia</taxon>
        <taxon>Cytophagales</taxon>
        <taxon>Splendidivirgaceae</taxon>
        <taxon>Agaribacillus</taxon>
    </lineage>
</organism>
<feature type="signal peptide" evidence="1">
    <location>
        <begin position="1"/>
        <end position="21"/>
    </location>
</feature>
<protein>
    <recommendedName>
        <fullName evidence="4">Helix-hairpin-helix domain-containing protein</fullName>
    </recommendedName>
</protein>
<gene>
    <name evidence="2" type="ORF">QQ020_08085</name>
</gene>
<reference evidence="2" key="1">
    <citation type="submission" date="2023-06" db="EMBL/GenBank/DDBJ databases">
        <title>Genomic of Agaribacillus aureum.</title>
        <authorList>
            <person name="Wang G."/>
        </authorList>
    </citation>
    <scope>NUCLEOTIDE SEQUENCE</scope>
    <source>
        <strain evidence="2">BMA12</strain>
    </source>
</reference>
<keyword evidence="1" id="KW-0732">Signal</keyword>
<evidence type="ECO:0000256" key="1">
    <source>
        <dbReference type="SAM" id="SignalP"/>
    </source>
</evidence>